<proteinExistence type="predicted"/>
<protein>
    <submittedName>
        <fullName evidence="1">Uncharacterized protein</fullName>
    </submittedName>
</protein>
<feature type="non-terminal residue" evidence="1">
    <location>
        <position position="96"/>
    </location>
</feature>
<comment type="caution">
    <text evidence="1">The sequence shown here is derived from an EMBL/GenBank/DDBJ whole genome shotgun (WGS) entry which is preliminary data.</text>
</comment>
<name>A0A0P9CLF5_9CHLR</name>
<dbReference type="AlphaFoldDB" id="A0A0P9CLF5"/>
<evidence type="ECO:0000313" key="2">
    <source>
        <dbReference type="Proteomes" id="UP000050509"/>
    </source>
</evidence>
<gene>
    <name evidence="1" type="ORF">SE17_43130</name>
</gene>
<reference evidence="1 2" key="1">
    <citation type="submission" date="2015-09" db="EMBL/GenBank/DDBJ databases">
        <title>Draft genome sequence of Kouleothrix aurantiaca JCM 19913.</title>
        <authorList>
            <person name="Hemp J."/>
        </authorList>
    </citation>
    <scope>NUCLEOTIDE SEQUENCE [LARGE SCALE GENOMIC DNA]</scope>
    <source>
        <strain evidence="1 2">COM-B</strain>
    </source>
</reference>
<organism evidence="1 2">
    <name type="scientific">Kouleothrix aurantiaca</name>
    <dbReference type="NCBI Taxonomy" id="186479"/>
    <lineage>
        <taxon>Bacteria</taxon>
        <taxon>Bacillati</taxon>
        <taxon>Chloroflexota</taxon>
        <taxon>Chloroflexia</taxon>
        <taxon>Chloroflexales</taxon>
        <taxon>Roseiflexineae</taxon>
        <taxon>Roseiflexaceae</taxon>
        <taxon>Kouleothrix</taxon>
    </lineage>
</organism>
<sequence>MLHTSVSEGLQQLIAQRYQSRASNDLLDYVFANHVFQRVDPELIDFLHSRRQELAAYLAQSAHRQALAAFCIHATTRYTCQRNQFIHFAGEYEQQL</sequence>
<accession>A0A0P9CLF5</accession>
<dbReference type="Proteomes" id="UP000050509">
    <property type="component" value="Unassembled WGS sequence"/>
</dbReference>
<keyword evidence="2" id="KW-1185">Reference proteome</keyword>
<dbReference type="EMBL" id="LJCR01003535">
    <property type="protein sequence ID" value="KPV46611.1"/>
    <property type="molecule type" value="Genomic_DNA"/>
</dbReference>
<evidence type="ECO:0000313" key="1">
    <source>
        <dbReference type="EMBL" id="KPV46611.1"/>
    </source>
</evidence>